<evidence type="ECO:0000313" key="2">
    <source>
        <dbReference type="Proteomes" id="UP000827549"/>
    </source>
</evidence>
<proteinExistence type="predicted"/>
<accession>A0AAF1BNG5</accession>
<dbReference type="EMBL" id="CP086714">
    <property type="protein sequence ID" value="WOO78073.1"/>
    <property type="molecule type" value="Genomic_DNA"/>
</dbReference>
<dbReference type="Proteomes" id="UP000827549">
    <property type="component" value="Chromosome 1"/>
</dbReference>
<name>A0AAF1BNG5_9TREE</name>
<dbReference type="AlphaFoldDB" id="A0AAF1BNG5"/>
<organism evidence="1 2">
    <name type="scientific">Vanrija pseudolonga</name>
    <dbReference type="NCBI Taxonomy" id="143232"/>
    <lineage>
        <taxon>Eukaryota</taxon>
        <taxon>Fungi</taxon>
        <taxon>Dikarya</taxon>
        <taxon>Basidiomycota</taxon>
        <taxon>Agaricomycotina</taxon>
        <taxon>Tremellomycetes</taxon>
        <taxon>Trichosporonales</taxon>
        <taxon>Trichosporonaceae</taxon>
        <taxon>Vanrija</taxon>
    </lineage>
</organism>
<gene>
    <name evidence="1" type="ORF">LOC62_01G001626</name>
</gene>
<keyword evidence="2" id="KW-1185">Reference proteome</keyword>
<reference evidence="1" key="1">
    <citation type="submission" date="2023-10" db="EMBL/GenBank/DDBJ databases">
        <authorList>
            <person name="Noh H."/>
        </authorList>
    </citation>
    <scope>NUCLEOTIDE SEQUENCE</scope>
    <source>
        <strain evidence="1">DUCC4014</strain>
    </source>
</reference>
<dbReference type="RefSeq" id="XP_062624105.1">
    <property type="nucleotide sequence ID" value="XM_062768121.1"/>
</dbReference>
<evidence type="ECO:0000313" key="1">
    <source>
        <dbReference type="EMBL" id="WOO78073.1"/>
    </source>
</evidence>
<sequence length="442" mass="49801">MCLRVNKTFHKIAGPILYHTVRVDRHNMKKFFLGAFVGTNIDEEELECGLMQGKECTPPTNERWDAEVGPKLLPTPPQEKQVEGAASDRPNVTNFKAALLGHVRVLSLGSHHCCVCHFYGTNIGPLLKNLDTLRVVPAPLTPFTVDTVCDNRIYCPFFDSLRPRKLVFRNVGGRPVFLTREHHNIWNPSRLEEVVYILPTDGRVYRNETVKALDELIRFDVPCKVVFCRGWEVWGALGDHALSLVTVNSAVQHVPVRPVDFIAAFLNTVEGTAFGLESVDFHIGGPLTGGECQITRAFQLENPDEPITSERLRQLVKDELSSRAMEALCEDEPLDYKSLSQYHQLSAEVRRFELDDSLDSHLMVASLQSQEFFNVSALPNEGYKEMKNLVKTLGDTGLLDPSVIEEFHSRIPFTASTCRWVICRLAHHLEARLQPPSDSESD</sequence>
<dbReference type="GeneID" id="87804881"/>
<protein>
    <submittedName>
        <fullName evidence="1">Uncharacterized protein</fullName>
    </submittedName>
</protein>